<sequence>MWRDETWGYFHRVGVTSRSEDGEASARRSSAGGSNQGRRPAMPRSLNTSALMKPLVVLALPGMYLFYKYNQYKRQQQEQDRRKVTERELAHLNHKIFTMDVSSKTNQTSALKCFLGYGGEKVLLPLGNRLS</sequence>
<keyword evidence="4" id="KW-1185">Reference proteome</keyword>
<name>A0A8K0K7R5_LADFU</name>
<keyword evidence="2" id="KW-1133">Transmembrane helix</keyword>
<reference evidence="3" key="1">
    <citation type="submission" date="2013-04" db="EMBL/GenBank/DDBJ databases">
        <authorList>
            <person name="Qu J."/>
            <person name="Murali S.C."/>
            <person name="Bandaranaike D."/>
            <person name="Bellair M."/>
            <person name="Blankenburg K."/>
            <person name="Chao H."/>
            <person name="Dinh H."/>
            <person name="Doddapaneni H."/>
            <person name="Downs B."/>
            <person name="Dugan-Rocha S."/>
            <person name="Elkadiri S."/>
            <person name="Gnanaolivu R.D."/>
            <person name="Hernandez B."/>
            <person name="Javaid M."/>
            <person name="Jayaseelan J.C."/>
            <person name="Lee S."/>
            <person name="Li M."/>
            <person name="Ming W."/>
            <person name="Munidasa M."/>
            <person name="Muniz J."/>
            <person name="Nguyen L."/>
            <person name="Ongeri F."/>
            <person name="Osuji N."/>
            <person name="Pu L.-L."/>
            <person name="Puazo M."/>
            <person name="Qu C."/>
            <person name="Quiroz J."/>
            <person name="Raj R."/>
            <person name="Weissenberger G."/>
            <person name="Xin Y."/>
            <person name="Zou X."/>
            <person name="Han Y."/>
            <person name="Richards S."/>
            <person name="Worley K."/>
            <person name="Muzny D."/>
            <person name="Gibbs R."/>
        </authorList>
    </citation>
    <scope>NUCLEOTIDE SEQUENCE</scope>
    <source>
        <strain evidence="3">Sampled in the wild</strain>
    </source>
</reference>
<dbReference type="Proteomes" id="UP000792457">
    <property type="component" value="Unassembled WGS sequence"/>
</dbReference>
<comment type="caution">
    <text evidence="3">The sequence shown here is derived from an EMBL/GenBank/DDBJ whole genome shotgun (WGS) entry which is preliminary data.</text>
</comment>
<feature type="region of interest" description="Disordered" evidence="1">
    <location>
        <begin position="18"/>
        <end position="46"/>
    </location>
</feature>
<protein>
    <submittedName>
        <fullName evidence="3">Uncharacterized protein</fullName>
    </submittedName>
</protein>
<evidence type="ECO:0000256" key="1">
    <source>
        <dbReference type="SAM" id="MobiDB-lite"/>
    </source>
</evidence>
<dbReference type="AlphaFoldDB" id="A0A8K0K7R5"/>
<dbReference type="OrthoDB" id="6381204at2759"/>
<keyword evidence="2" id="KW-0812">Transmembrane</keyword>
<feature type="transmembrane region" description="Helical" evidence="2">
    <location>
        <begin position="50"/>
        <end position="67"/>
    </location>
</feature>
<dbReference type="EMBL" id="KZ308461">
    <property type="protein sequence ID" value="KAG8230034.1"/>
    <property type="molecule type" value="Genomic_DNA"/>
</dbReference>
<proteinExistence type="predicted"/>
<evidence type="ECO:0000313" key="3">
    <source>
        <dbReference type="EMBL" id="KAG8230034.1"/>
    </source>
</evidence>
<organism evidence="3 4">
    <name type="scientific">Ladona fulva</name>
    <name type="common">Scarce chaser dragonfly</name>
    <name type="synonym">Libellula fulva</name>
    <dbReference type="NCBI Taxonomy" id="123851"/>
    <lineage>
        <taxon>Eukaryota</taxon>
        <taxon>Metazoa</taxon>
        <taxon>Ecdysozoa</taxon>
        <taxon>Arthropoda</taxon>
        <taxon>Hexapoda</taxon>
        <taxon>Insecta</taxon>
        <taxon>Pterygota</taxon>
        <taxon>Palaeoptera</taxon>
        <taxon>Odonata</taxon>
        <taxon>Epiprocta</taxon>
        <taxon>Anisoptera</taxon>
        <taxon>Libelluloidea</taxon>
        <taxon>Libellulidae</taxon>
        <taxon>Ladona</taxon>
    </lineage>
</organism>
<reference evidence="3" key="2">
    <citation type="submission" date="2017-10" db="EMBL/GenBank/DDBJ databases">
        <title>Ladona fulva Genome sequencing and assembly.</title>
        <authorList>
            <person name="Murali S."/>
            <person name="Richards S."/>
            <person name="Bandaranaike D."/>
            <person name="Bellair M."/>
            <person name="Blankenburg K."/>
            <person name="Chao H."/>
            <person name="Dinh H."/>
            <person name="Doddapaneni H."/>
            <person name="Dugan-Rocha S."/>
            <person name="Elkadiri S."/>
            <person name="Gnanaolivu R."/>
            <person name="Hernandez B."/>
            <person name="Skinner E."/>
            <person name="Javaid M."/>
            <person name="Lee S."/>
            <person name="Li M."/>
            <person name="Ming W."/>
            <person name="Munidasa M."/>
            <person name="Muniz J."/>
            <person name="Nguyen L."/>
            <person name="Hughes D."/>
            <person name="Osuji N."/>
            <person name="Pu L.-L."/>
            <person name="Puazo M."/>
            <person name="Qu C."/>
            <person name="Quiroz J."/>
            <person name="Raj R."/>
            <person name="Weissenberger G."/>
            <person name="Xin Y."/>
            <person name="Zou X."/>
            <person name="Han Y."/>
            <person name="Worley K."/>
            <person name="Muzny D."/>
            <person name="Gibbs R."/>
        </authorList>
    </citation>
    <scope>NUCLEOTIDE SEQUENCE</scope>
    <source>
        <strain evidence="3">Sampled in the wild</strain>
    </source>
</reference>
<evidence type="ECO:0000313" key="4">
    <source>
        <dbReference type="Proteomes" id="UP000792457"/>
    </source>
</evidence>
<accession>A0A8K0K7R5</accession>
<keyword evidence="2" id="KW-0472">Membrane</keyword>
<gene>
    <name evidence="3" type="ORF">J437_LFUL015253</name>
</gene>
<evidence type="ECO:0000256" key="2">
    <source>
        <dbReference type="SAM" id="Phobius"/>
    </source>
</evidence>